<gene>
    <name evidence="6" type="ORF">SMAC_05624</name>
</gene>
<keyword evidence="2" id="KW-0342">GTP-binding</keyword>
<dbReference type="GO" id="GO:0000266">
    <property type="term" value="P:mitochondrial fission"/>
    <property type="evidence" value="ECO:0007669"/>
    <property type="project" value="TreeGrafter"/>
</dbReference>
<evidence type="ECO:0000313" key="7">
    <source>
        <dbReference type="Proteomes" id="UP000001881"/>
    </source>
</evidence>
<dbReference type="HOGENOM" id="CLU_008964_7_1_1"/>
<dbReference type="InterPro" id="IPR022812">
    <property type="entry name" value="Dynamin"/>
</dbReference>
<dbReference type="PRINTS" id="PR00195">
    <property type="entry name" value="DYNAMIN"/>
</dbReference>
<dbReference type="PROSITE" id="PS51718">
    <property type="entry name" value="G_DYNAMIN_2"/>
    <property type="match status" value="1"/>
</dbReference>
<dbReference type="CDD" id="cd08771">
    <property type="entry name" value="DLP_1"/>
    <property type="match status" value="1"/>
</dbReference>
<dbReference type="eggNOG" id="KOG0446">
    <property type="taxonomic scope" value="Eukaryota"/>
</dbReference>
<keyword evidence="1" id="KW-0547">Nucleotide-binding</keyword>
<dbReference type="GO" id="GO:0008017">
    <property type="term" value="F:microtubule binding"/>
    <property type="evidence" value="ECO:0007669"/>
    <property type="project" value="TreeGrafter"/>
</dbReference>
<keyword evidence="7" id="KW-1185">Reference proteome</keyword>
<dbReference type="PANTHER" id="PTHR11566:SF21">
    <property type="entry name" value="DYNAMIN RELATED PROTEIN 1, ISOFORM A"/>
    <property type="match status" value="1"/>
</dbReference>
<dbReference type="GO" id="GO:0016020">
    <property type="term" value="C:membrane"/>
    <property type="evidence" value="ECO:0007669"/>
    <property type="project" value="TreeGrafter"/>
</dbReference>
<dbReference type="GO" id="GO:0005525">
    <property type="term" value="F:GTP binding"/>
    <property type="evidence" value="ECO:0007669"/>
    <property type="project" value="InterPro"/>
</dbReference>
<dbReference type="EMBL" id="CABT02000030">
    <property type="protein sequence ID" value="CCC12663.1"/>
    <property type="molecule type" value="Genomic_DNA"/>
</dbReference>
<proteinExistence type="predicted"/>
<dbReference type="InterPro" id="IPR027417">
    <property type="entry name" value="P-loop_NTPase"/>
</dbReference>
<dbReference type="OrthoDB" id="415706at2759"/>
<dbReference type="AlphaFoldDB" id="F7W575"/>
<dbReference type="Pfam" id="PF01031">
    <property type="entry name" value="Dynamin_M"/>
    <property type="match status" value="1"/>
</dbReference>
<dbReference type="InterPro" id="IPR030381">
    <property type="entry name" value="G_DYNAMIN_dom"/>
</dbReference>
<evidence type="ECO:0000259" key="5">
    <source>
        <dbReference type="PROSITE" id="PS51718"/>
    </source>
</evidence>
<evidence type="ECO:0000256" key="1">
    <source>
        <dbReference type="ARBA" id="ARBA00022741"/>
    </source>
</evidence>
<feature type="compositionally biased region" description="Acidic residues" evidence="3">
    <location>
        <begin position="875"/>
        <end position="885"/>
    </location>
</feature>
<feature type="region of interest" description="Disordered" evidence="3">
    <location>
        <begin position="830"/>
        <end position="849"/>
    </location>
</feature>
<dbReference type="GeneID" id="10805993"/>
<evidence type="ECO:0000256" key="3">
    <source>
        <dbReference type="SAM" id="MobiDB-lite"/>
    </source>
</evidence>
<dbReference type="Proteomes" id="UP000001881">
    <property type="component" value="Unassembled WGS sequence"/>
</dbReference>
<dbReference type="InterPro" id="IPR020850">
    <property type="entry name" value="GED_dom"/>
</dbReference>
<feature type="region of interest" description="Disordered" evidence="3">
    <location>
        <begin position="854"/>
        <end position="893"/>
    </location>
</feature>
<dbReference type="GO" id="GO:0005874">
    <property type="term" value="C:microtubule"/>
    <property type="evidence" value="ECO:0007669"/>
    <property type="project" value="TreeGrafter"/>
</dbReference>
<accession>F7W575</accession>
<name>F7W575_SORMK</name>
<evidence type="ECO:0000259" key="4">
    <source>
        <dbReference type="PROSITE" id="PS51388"/>
    </source>
</evidence>
<feature type="domain" description="Dynamin-type G" evidence="5">
    <location>
        <begin position="35"/>
        <end position="319"/>
    </location>
</feature>
<evidence type="ECO:0000313" key="6">
    <source>
        <dbReference type="EMBL" id="CCC12663.1"/>
    </source>
</evidence>
<feature type="region of interest" description="Disordered" evidence="3">
    <location>
        <begin position="711"/>
        <end position="746"/>
    </location>
</feature>
<dbReference type="Pfam" id="PF00350">
    <property type="entry name" value="Dynamin_N"/>
    <property type="match status" value="1"/>
</dbReference>
<dbReference type="VEuPathDB" id="FungiDB:SMAC_05624"/>
<organism evidence="6 7">
    <name type="scientific">Sordaria macrospora (strain ATCC MYA-333 / DSM 997 / K(L3346) / K-hell)</name>
    <dbReference type="NCBI Taxonomy" id="771870"/>
    <lineage>
        <taxon>Eukaryota</taxon>
        <taxon>Fungi</taxon>
        <taxon>Dikarya</taxon>
        <taxon>Ascomycota</taxon>
        <taxon>Pezizomycotina</taxon>
        <taxon>Sordariomycetes</taxon>
        <taxon>Sordariomycetidae</taxon>
        <taxon>Sordariales</taxon>
        <taxon>Sordariaceae</taxon>
        <taxon>Sordaria</taxon>
    </lineage>
</organism>
<evidence type="ECO:0000256" key="2">
    <source>
        <dbReference type="ARBA" id="ARBA00023134"/>
    </source>
</evidence>
<protein>
    <submittedName>
        <fullName evidence="6">WGS project CABT00000000 data, contig 2.30</fullName>
    </submittedName>
</protein>
<dbReference type="OMA" id="HQKGHPI"/>
<dbReference type="Gene3D" id="3.40.50.300">
    <property type="entry name" value="P-loop containing nucleotide triphosphate hydrolases"/>
    <property type="match status" value="1"/>
</dbReference>
<dbReference type="Gene3D" id="1.20.120.1240">
    <property type="entry name" value="Dynamin, middle domain"/>
    <property type="match status" value="1"/>
</dbReference>
<sequence length="893" mass="101401">MSTLKNEVLKELASKDQLQLLDSIDRLRRQGINKFVSLPQIIVCGDQSSGKSSVLEAISGVAFPVKSNLCTRFPTELVLRRTPHQRARITIVPHESNPETQRAALQNFREKLNGFDGLPDIIEKAKGVMGITPHGKSFSRDILRVEVTGPDRPHLTVVDLPGLIHTETKYQSSTDVAMIQEIVQHYMRQSRSVILSVISAKNDFANQIVLRMVREADPEGQRTLGIITKPDMLVPGSENELQYVDLARNQEIVLRLGWHVLRNRDSEREEGDQESRDAKETEFFDQGVWLDLPRSSVGVKTLRTRLIKLLLRQIATELPSLMTELAHKYFSCSEQLEALGEPRVTEHDQRLYLFQVGQEFSTLVKSSVDATYNHAFFEDAKTDKVYRQRIRAIVQNKNEDFATTITKRGHYREICTNQPDGMLEPTPGSPIPINEKDFLEHIEKLMRRTRGRELPDTLSPMIVADLFLEQSRPWEAIARSHVEDAWKVAQDFLDLVIEYLADEPAYRALKQEIFDPAMKGILNEMNAKIKELLKPHQSGHPITYNQDFVTALRTARKDRMVQDPSKIIAEFFEVSSLNQFVTITGTYNLQALAQAISESTPLEMKHFAAKEALDCLNAYYKVALKRFIDDVATQVIEDKLVGALHTILTSVSVFQMTPEKVAQIAGEPEDSRQERETLTRQLEVLQNGIETCKRFVNLRIHGDSVYVAKERDGDEFDTDDDDESKVSNAFPEDEAEGDAPESGTPLFEDLQDVKDQLEFYHLFDSPETDRRLEAVMLPSTANRGAKRRYTSPNGPNYDEFEPRRVPLFSMPLTKSRKIIRFPYTPMVSSAQHDIDTPRPTKRVKWNKEPAHWRATKGEFVDGTILHPSSSSSSDGDADSDSDGTNETDLSPKK</sequence>
<dbReference type="GO" id="GO:0016559">
    <property type="term" value="P:peroxisome fission"/>
    <property type="evidence" value="ECO:0007669"/>
    <property type="project" value="TreeGrafter"/>
</dbReference>
<dbReference type="GO" id="GO:0006897">
    <property type="term" value="P:endocytosis"/>
    <property type="evidence" value="ECO:0007669"/>
    <property type="project" value="TreeGrafter"/>
</dbReference>
<dbReference type="GO" id="GO:0048312">
    <property type="term" value="P:intracellular distribution of mitochondria"/>
    <property type="evidence" value="ECO:0007669"/>
    <property type="project" value="TreeGrafter"/>
</dbReference>
<dbReference type="InParanoid" id="F7W575"/>
<dbReference type="PROSITE" id="PS51388">
    <property type="entry name" value="GED"/>
    <property type="match status" value="1"/>
</dbReference>
<dbReference type="SUPFAM" id="SSF52540">
    <property type="entry name" value="P-loop containing nucleoside triphosphate hydrolases"/>
    <property type="match status" value="1"/>
</dbReference>
<dbReference type="InterPro" id="IPR045063">
    <property type="entry name" value="Dynamin_N"/>
</dbReference>
<dbReference type="GO" id="GO:0005739">
    <property type="term" value="C:mitochondrion"/>
    <property type="evidence" value="ECO:0007669"/>
    <property type="project" value="TreeGrafter"/>
</dbReference>
<reference evidence="6 7" key="1">
    <citation type="journal article" date="2010" name="PLoS Genet.">
        <title>De novo assembly of a 40 Mb eukaryotic genome from short sequence reads: Sordaria macrospora, a model organism for fungal morphogenesis.</title>
        <authorList>
            <person name="Nowrousian M."/>
            <person name="Stajich J."/>
            <person name="Chu M."/>
            <person name="Engh I."/>
            <person name="Espagne E."/>
            <person name="Halliday K."/>
            <person name="Kamerewerd J."/>
            <person name="Kempken F."/>
            <person name="Knab B."/>
            <person name="Kuo H.C."/>
            <person name="Osiewacz H.D."/>
            <person name="Poeggeler S."/>
            <person name="Read N."/>
            <person name="Seiler S."/>
            <person name="Smith K."/>
            <person name="Zickler D."/>
            <person name="Kueck U."/>
            <person name="Freitag M."/>
        </authorList>
    </citation>
    <scope>NUCLEOTIDE SEQUENCE [LARGE SCALE GENOMIC DNA]</scope>
    <source>
        <strain evidence="7">ATCC MYA-333 / DSM 997 / K(L3346) / K-hell</strain>
        <tissue evidence="6">Mycelium</tissue>
    </source>
</reference>
<dbReference type="FunFam" id="3.40.50.300:FF:001425">
    <property type="entry name" value="Dynamin GTPase, putative"/>
    <property type="match status" value="1"/>
</dbReference>
<feature type="domain" description="GED" evidence="4">
    <location>
        <begin position="609"/>
        <end position="700"/>
    </location>
</feature>
<dbReference type="GO" id="GO:0003924">
    <property type="term" value="F:GTPase activity"/>
    <property type="evidence" value="ECO:0007669"/>
    <property type="project" value="InterPro"/>
</dbReference>
<dbReference type="STRING" id="771870.F7W575"/>
<feature type="compositionally biased region" description="Acidic residues" evidence="3">
    <location>
        <begin position="713"/>
        <end position="723"/>
    </location>
</feature>
<dbReference type="InterPro" id="IPR001401">
    <property type="entry name" value="Dynamin_GTPase"/>
</dbReference>
<comment type="caution">
    <text evidence="6">The sequence shown here is derived from an EMBL/GenBank/DDBJ whole genome shotgun (WGS) entry which is preliminary data.</text>
</comment>
<dbReference type="PANTHER" id="PTHR11566">
    <property type="entry name" value="DYNAMIN"/>
    <property type="match status" value="1"/>
</dbReference>
<dbReference type="InterPro" id="IPR000375">
    <property type="entry name" value="Dynamin_stalk"/>
</dbReference>
<dbReference type="SMART" id="SM00053">
    <property type="entry name" value="DYNc"/>
    <property type="match status" value="1"/>
</dbReference>
<dbReference type="KEGG" id="smp:10805993"/>